<evidence type="ECO:0000256" key="1">
    <source>
        <dbReference type="SAM" id="Phobius"/>
    </source>
</evidence>
<dbReference type="STRING" id="1186196.SAMN04489841_0758"/>
<evidence type="ECO:0000313" key="2">
    <source>
        <dbReference type="EMBL" id="SEP88705.1"/>
    </source>
</evidence>
<dbReference type="OrthoDB" id="204166at2157"/>
<keyword evidence="1" id="KW-0472">Membrane</keyword>
<gene>
    <name evidence="2" type="ORF">SAMN04489841_0758</name>
</gene>
<keyword evidence="1" id="KW-0812">Transmembrane</keyword>
<keyword evidence="3" id="KW-1185">Reference proteome</keyword>
<evidence type="ECO:0000313" key="3">
    <source>
        <dbReference type="Proteomes" id="UP000199114"/>
    </source>
</evidence>
<dbReference type="Proteomes" id="UP000199114">
    <property type="component" value="Unassembled WGS sequence"/>
</dbReference>
<accession>A0A1H9BIH9</accession>
<dbReference type="AlphaFoldDB" id="A0A1H9BIH9"/>
<dbReference type="EMBL" id="FOFD01000001">
    <property type="protein sequence ID" value="SEP88705.1"/>
    <property type="molecule type" value="Genomic_DNA"/>
</dbReference>
<feature type="transmembrane region" description="Helical" evidence="1">
    <location>
        <begin position="51"/>
        <end position="70"/>
    </location>
</feature>
<name>A0A1H9BIH9_9EURY</name>
<protein>
    <submittedName>
        <fullName evidence="2">Uncharacterized protein</fullName>
    </submittedName>
</protein>
<proteinExistence type="predicted"/>
<sequence length="77" mass="8697">MSTGSTDEPPEEMVDTENVGGLEEILPEWMMPLWSRVQLIQDFRDTHGETYVAFIEAIIAIVLTGGYLYWLTLYVGG</sequence>
<dbReference type="RefSeq" id="WP_175480025.1">
    <property type="nucleotide sequence ID" value="NZ_FOFD01000001.1"/>
</dbReference>
<keyword evidence="1" id="KW-1133">Transmembrane helix</keyword>
<reference evidence="3" key="1">
    <citation type="submission" date="2016-10" db="EMBL/GenBank/DDBJ databases">
        <authorList>
            <person name="Varghese N."/>
            <person name="Submissions S."/>
        </authorList>
    </citation>
    <scope>NUCLEOTIDE SEQUENCE [LARGE SCALE GENOMIC DNA]</scope>
    <source>
        <strain evidence="3">DSM 25055</strain>
    </source>
</reference>
<organism evidence="2 3">
    <name type="scientific">Natrinema salaciae</name>
    <dbReference type="NCBI Taxonomy" id="1186196"/>
    <lineage>
        <taxon>Archaea</taxon>
        <taxon>Methanobacteriati</taxon>
        <taxon>Methanobacteriota</taxon>
        <taxon>Stenosarchaea group</taxon>
        <taxon>Halobacteria</taxon>
        <taxon>Halobacteriales</taxon>
        <taxon>Natrialbaceae</taxon>
        <taxon>Natrinema</taxon>
    </lineage>
</organism>